<evidence type="ECO:0000313" key="1">
    <source>
        <dbReference type="EMBL" id="WOJ88749.1"/>
    </source>
</evidence>
<proteinExistence type="predicted"/>
<reference evidence="1 2" key="1">
    <citation type="submission" date="2023-10" db="EMBL/GenBank/DDBJ databases">
        <title>Novel methanotroph of the genus Methylocapsa from a subarctic wetland.</title>
        <authorList>
            <person name="Belova S.E."/>
            <person name="Oshkin I.Y."/>
            <person name="Miroshnikov K."/>
            <person name="Dedysh S.N."/>
        </authorList>
    </citation>
    <scope>NUCLEOTIDE SEQUENCE [LARGE SCALE GENOMIC DNA]</scope>
    <source>
        <strain evidence="1 2">RX1</strain>
    </source>
</reference>
<keyword evidence="2" id="KW-1185">Reference proteome</keyword>
<dbReference type="PANTHER" id="PTHR41260:SF1">
    <property type="entry name" value="PROTEIN ECSC"/>
    <property type="match status" value="1"/>
</dbReference>
<dbReference type="RefSeq" id="WP_407338187.1">
    <property type="nucleotide sequence ID" value="NZ_CP136862.1"/>
</dbReference>
<dbReference type="InterPro" id="IPR024787">
    <property type="entry name" value="EcsC"/>
</dbReference>
<evidence type="ECO:0000313" key="2">
    <source>
        <dbReference type="Proteomes" id="UP001626536"/>
    </source>
</evidence>
<sequence length="287" mass="30026">MNIAPSAASGWLVPSRVSALSADDLTALERAAQELERTSLAMRLTSLLGRQVGVIGSIIPPHVSEIANKAAEAAIKSALALALRSLDGRPARDSRRLHKSAAVLAGAAGGAFGFSALAVELPFTTTVMLRSIAAIAKSEGEDLSHPQAALACLEVFALGGRPYAGPLARGAADAGLETGYFAVRAILAKSVSEAAHYLVERGLAEEAAPVLVRFVTQIGARFGIVVSQKLAAQSIPVVGGVCGAAINYAFVDHFQTLARGHFTILRLERRYGAGLVRSEYEQFLKRA</sequence>
<gene>
    <name evidence="1" type="ORF">RZS28_13120</name>
</gene>
<dbReference type="Proteomes" id="UP001626536">
    <property type="component" value="Chromosome"/>
</dbReference>
<protein>
    <submittedName>
        <fullName evidence="1">EcsC family protein</fullName>
    </submittedName>
</protein>
<name>A0ABZ0HN74_9HYPH</name>
<dbReference type="Pfam" id="PF12787">
    <property type="entry name" value="EcsC"/>
    <property type="match status" value="1"/>
</dbReference>
<dbReference type="EMBL" id="CP136862">
    <property type="protein sequence ID" value="WOJ88749.1"/>
    <property type="molecule type" value="Genomic_DNA"/>
</dbReference>
<dbReference type="PANTHER" id="PTHR41260">
    <property type="entry name" value="PROTEIN ECSC"/>
    <property type="match status" value="1"/>
</dbReference>
<accession>A0ABZ0HN74</accession>
<organism evidence="1 2">
    <name type="scientific">Methylocapsa polymorpha</name>
    <dbReference type="NCBI Taxonomy" id="3080828"/>
    <lineage>
        <taxon>Bacteria</taxon>
        <taxon>Pseudomonadati</taxon>
        <taxon>Pseudomonadota</taxon>
        <taxon>Alphaproteobacteria</taxon>
        <taxon>Hyphomicrobiales</taxon>
        <taxon>Beijerinckiaceae</taxon>
        <taxon>Methylocapsa</taxon>
    </lineage>
</organism>